<evidence type="ECO:0000256" key="4">
    <source>
        <dbReference type="SAM" id="Phobius"/>
    </source>
</evidence>
<proteinExistence type="inferred from homology"/>
<dbReference type="InterPro" id="IPR006311">
    <property type="entry name" value="TAT_signal"/>
</dbReference>
<dbReference type="RefSeq" id="WP_344598685.1">
    <property type="nucleotide sequence ID" value="NZ_BAAARW010000050.1"/>
</dbReference>
<evidence type="ECO:0000256" key="1">
    <source>
        <dbReference type="ARBA" id="ARBA00009023"/>
    </source>
</evidence>
<evidence type="ECO:0000313" key="6">
    <source>
        <dbReference type="Proteomes" id="UP001501231"/>
    </source>
</evidence>
<keyword evidence="4" id="KW-1133">Transmembrane helix</keyword>
<name>A0ABN3KGW4_9ACTN</name>
<dbReference type="EMBL" id="BAAARW010000050">
    <property type="protein sequence ID" value="GAA2459636.1"/>
    <property type="molecule type" value="Genomic_DNA"/>
</dbReference>
<dbReference type="Pfam" id="PF03480">
    <property type="entry name" value="DctP"/>
    <property type="match status" value="1"/>
</dbReference>
<accession>A0ABN3KGW4</accession>
<evidence type="ECO:0000256" key="2">
    <source>
        <dbReference type="ARBA" id="ARBA00022448"/>
    </source>
</evidence>
<dbReference type="PROSITE" id="PS51318">
    <property type="entry name" value="TAT"/>
    <property type="match status" value="1"/>
</dbReference>
<sequence length="135" mass="14584">MATPPQPPPPSRLRVPDRRGFLAAGLVGLGAAAAPAIASLRSGGGRIRVGDTVDEHNPEVVAERFFLRRLSELTGGRLGGHVYPNAVLGSHERMNEQLRNGTLEIAKTSNADLEAYDRRLGIFALPFLMPLHIRT</sequence>
<dbReference type="Gene3D" id="3.40.190.170">
    <property type="entry name" value="Bacterial extracellular solute-binding protein, family 7"/>
    <property type="match status" value="1"/>
</dbReference>
<evidence type="ECO:0000256" key="3">
    <source>
        <dbReference type="ARBA" id="ARBA00022729"/>
    </source>
</evidence>
<gene>
    <name evidence="5" type="ORF">GCM10010191_94910</name>
</gene>
<comment type="caution">
    <text evidence="5">The sequence shown here is derived from an EMBL/GenBank/DDBJ whole genome shotgun (WGS) entry which is preliminary data.</text>
</comment>
<keyword evidence="4" id="KW-0472">Membrane</keyword>
<keyword evidence="3" id="KW-0732">Signal</keyword>
<evidence type="ECO:0000313" key="5">
    <source>
        <dbReference type="EMBL" id="GAA2459636.1"/>
    </source>
</evidence>
<keyword evidence="6" id="KW-1185">Reference proteome</keyword>
<organism evidence="5 6">
    <name type="scientific">Actinomadura vinacea</name>
    <dbReference type="NCBI Taxonomy" id="115336"/>
    <lineage>
        <taxon>Bacteria</taxon>
        <taxon>Bacillati</taxon>
        <taxon>Actinomycetota</taxon>
        <taxon>Actinomycetes</taxon>
        <taxon>Streptosporangiales</taxon>
        <taxon>Thermomonosporaceae</taxon>
        <taxon>Actinomadura</taxon>
    </lineage>
</organism>
<dbReference type="InterPro" id="IPR038404">
    <property type="entry name" value="TRAP_DctP_sf"/>
</dbReference>
<dbReference type="Proteomes" id="UP001501231">
    <property type="component" value="Unassembled WGS sequence"/>
</dbReference>
<dbReference type="PANTHER" id="PTHR33376">
    <property type="match status" value="1"/>
</dbReference>
<dbReference type="InterPro" id="IPR018389">
    <property type="entry name" value="DctP_fam"/>
</dbReference>
<keyword evidence="4" id="KW-0812">Transmembrane</keyword>
<comment type="similarity">
    <text evidence="1">Belongs to the bacterial solute-binding protein 7 family.</text>
</comment>
<evidence type="ECO:0008006" key="7">
    <source>
        <dbReference type="Google" id="ProtNLM"/>
    </source>
</evidence>
<keyword evidence="2" id="KW-0813">Transport</keyword>
<dbReference type="PANTHER" id="PTHR33376:SF7">
    <property type="entry name" value="C4-DICARBOXYLATE-BINDING PROTEIN DCTB"/>
    <property type="match status" value="1"/>
</dbReference>
<feature type="transmembrane region" description="Helical" evidence="4">
    <location>
        <begin position="20"/>
        <end position="38"/>
    </location>
</feature>
<reference evidence="5 6" key="1">
    <citation type="journal article" date="2019" name="Int. J. Syst. Evol. Microbiol.">
        <title>The Global Catalogue of Microorganisms (GCM) 10K type strain sequencing project: providing services to taxonomists for standard genome sequencing and annotation.</title>
        <authorList>
            <consortium name="The Broad Institute Genomics Platform"/>
            <consortium name="The Broad Institute Genome Sequencing Center for Infectious Disease"/>
            <person name="Wu L."/>
            <person name="Ma J."/>
        </authorList>
    </citation>
    <scope>NUCLEOTIDE SEQUENCE [LARGE SCALE GENOMIC DNA]</scope>
    <source>
        <strain evidence="5 6">JCM 3325</strain>
    </source>
</reference>
<protein>
    <recommendedName>
        <fullName evidence="7">ABC transporter substrate-binding protein</fullName>
    </recommendedName>
</protein>